<feature type="compositionally biased region" description="Basic and acidic residues" evidence="1">
    <location>
        <begin position="381"/>
        <end position="399"/>
    </location>
</feature>
<dbReference type="OrthoDB" id="3938867at2759"/>
<feature type="region of interest" description="Disordered" evidence="1">
    <location>
        <begin position="377"/>
        <end position="399"/>
    </location>
</feature>
<name>W6QVY2_PENRF</name>
<protein>
    <submittedName>
        <fullName evidence="2">Uncharacterized protein</fullName>
    </submittedName>
</protein>
<dbReference type="STRING" id="1365484.W6QVY2"/>
<dbReference type="Proteomes" id="UP000030686">
    <property type="component" value="Unassembled WGS sequence"/>
</dbReference>
<gene>
    <name evidence="2" type="ORF">PROQFM164_S10g000063</name>
</gene>
<dbReference type="AlphaFoldDB" id="W6QVY2"/>
<proteinExistence type="predicted"/>
<evidence type="ECO:0000313" key="2">
    <source>
        <dbReference type="EMBL" id="CDM38249.1"/>
    </source>
</evidence>
<organism evidence="2 3">
    <name type="scientific">Penicillium roqueforti (strain FM164)</name>
    <dbReference type="NCBI Taxonomy" id="1365484"/>
    <lineage>
        <taxon>Eukaryota</taxon>
        <taxon>Fungi</taxon>
        <taxon>Dikarya</taxon>
        <taxon>Ascomycota</taxon>
        <taxon>Pezizomycotina</taxon>
        <taxon>Eurotiomycetes</taxon>
        <taxon>Eurotiomycetidae</taxon>
        <taxon>Eurotiales</taxon>
        <taxon>Aspergillaceae</taxon>
        <taxon>Penicillium</taxon>
    </lineage>
</organism>
<dbReference type="EMBL" id="HG792024">
    <property type="protein sequence ID" value="CDM38249.1"/>
    <property type="molecule type" value="Genomic_DNA"/>
</dbReference>
<keyword evidence="3" id="KW-1185">Reference proteome</keyword>
<reference evidence="2" key="1">
    <citation type="journal article" date="2014" name="Nat. Commun.">
        <title>Multiple recent horizontal transfers of a large genomic region in cheese making fungi.</title>
        <authorList>
            <person name="Cheeseman K."/>
            <person name="Ropars J."/>
            <person name="Renault P."/>
            <person name="Dupont J."/>
            <person name="Gouzy J."/>
            <person name="Branca A."/>
            <person name="Abraham A.L."/>
            <person name="Ceppi M."/>
            <person name="Conseiller E."/>
            <person name="Debuchy R."/>
            <person name="Malagnac F."/>
            <person name="Goarin A."/>
            <person name="Silar P."/>
            <person name="Lacoste S."/>
            <person name="Sallet E."/>
            <person name="Bensimon A."/>
            <person name="Giraud T."/>
            <person name="Brygoo Y."/>
        </authorList>
    </citation>
    <scope>NUCLEOTIDE SEQUENCE [LARGE SCALE GENOMIC DNA]</scope>
    <source>
        <strain evidence="2">FM164</strain>
    </source>
</reference>
<sequence length="573" mass="65520">MGTRGLEIVRFRGRYYIRWHRFDSYFEGLGAKIVASIPTDPEKYNRWLESMRAQYAAKESVLDRDVYEIRDGVKPDYSQFEEFESLPSDFPELNNWAEYIYIINLDHEVLTMNHTIHWKLGNVPRQDDLWLRAIVGSIYRYESTISPEICPEEHMASPALEYPEPTWDIKYDFRIVSPRTDIAEAPKAFVTQVLADTISQYETQIITFGKEWSPSSFPFRELTFALVSIASGQTKFHSFPVQECNPRTCQRWTCKSSHLHRLPGWVDEEWVGDSAPLLEFGSPAHRPGEPPGASPMETIYWVEDVLVSLALVVDGDSISKAVAWGVERGHTNFQIVILSLFEVAFAEVSFDGEAGPFAKASKAVKLSPLRVDACASTHPRQRPELKPGMEAQNRDGKRTVNSDCKGTIRRLQRHFPGLAALVNFFEVASSRRAASKLAGILPLELYDRIVDFVDYDTWKTCLQVSTGVRSCCLRKYRLDDHMRIVSGPFVRQVHHYRYTQCLMSFDFEDMKTGQILPMMHAPGSDSIRECNWVPVIGSDRKAIMLDIMIQFKPVEDVPVEDDSDDDFLHTPLP</sequence>
<evidence type="ECO:0000313" key="3">
    <source>
        <dbReference type="Proteomes" id="UP000030686"/>
    </source>
</evidence>
<dbReference type="OMA" id="EVLTMNH"/>
<accession>W6QVY2</accession>
<evidence type="ECO:0000256" key="1">
    <source>
        <dbReference type="SAM" id="MobiDB-lite"/>
    </source>
</evidence>